<organism evidence="1">
    <name type="scientific">Tanacetum cinerariifolium</name>
    <name type="common">Dalmatian daisy</name>
    <name type="synonym">Chrysanthemum cinerariifolium</name>
    <dbReference type="NCBI Taxonomy" id="118510"/>
    <lineage>
        <taxon>Eukaryota</taxon>
        <taxon>Viridiplantae</taxon>
        <taxon>Streptophyta</taxon>
        <taxon>Embryophyta</taxon>
        <taxon>Tracheophyta</taxon>
        <taxon>Spermatophyta</taxon>
        <taxon>Magnoliopsida</taxon>
        <taxon>eudicotyledons</taxon>
        <taxon>Gunneridae</taxon>
        <taxon>Pentapetalae</taxon>
        <taxon>asterids</taxon>
        <taxon>campanulids</taxon>
        <taxon>Asterales</taxon>
        <taxon>Asteraceae</taxon>
        <taxon>Asteroideae</taxon>
        <taxon>Anthemideae</taxon>
        <taxon>Anthemidinae</taxon>
        <taxon>Tanacetum</taxon>
    </lineage>
</organism>
<proteinExistence type="predicted"/>
<comment type="caution">
    <text evidence="1">The sequence shown here is derived from an EMBL/GenBank/DDBJ whole genome shotgun (WGS) entry which is preliminary data.</text>
</comment>
<accession>A0A6L2LEM2</accession>
<evidence type="ECO:0008006" key="2">
    <source>
        <dbReference type="Google" id="ProtNLM"/>
    </source>
</evidence>
<sequence>MVLPAQNINHSAFRSMFEREKLSGTNFSDWFRSHKLVLRVEKKSFVIEQPISPAPAADFTAQETKFMFEKQAGVDRIQKANKKSLNLKGRVREKARQRINQFISLSLKTLNLLLKSTGQRMMLATTARRPTVTRGVVSVSCLVDNGFIQCFTDYGISFSKNNILYFNAIPRDSIYEIDMLILVPNDFKVKDDGSFDQCVSCLSGKMTRKPFSCHTERATDLLRLVHTNVYGPLRQVSKLGYPKETMGYYFYFLPENKIVVVRCVEFLEKNLISQELSGRAVELEKIQAEDTSPFKNNSEITTEVEAFKLPQEEVVPVRRSERTHRAPERLCLNVEVEEHSLRDLNESINYKAALLDLESNKWLDAMNAKIQSIKIIKFDAWLIFLIMKMDVKTAFLHGYLDEDIYMVQPECFIDPKHRLFMDLRKHQEAGIRDLMRKSKNLREVAFILGIKIYRDRLKRLIRLSQSAYMDKFLKRFKMDNSKRGNILMQERLDLNKTQGASTLEEAKHMQNVPYALAVGSIMYAVRCTRPDVVCLKT</sequence>
<evidence type="ECO:0000313" key="1">
    <source>
        <dbReference type="EMBL" id="GEU59052.1"/>
    </source>
</evidence>
<gene>
    <name evidence="1" type="ORF">Tci_031030</name>
</gene>
<dbReference type="EMBL" id="BKCJ010004105">
    <property type="protein sequence ID" value="GEU59052.1"/>
    <property type="molecule type" value="Genomic_DNA"/>
</dbReference>
<reference evidence="1" key="1">
    <citation type="journal article" date="2019" name="Sci. Rep.">
        <title>Draft genome of Tanacetum cinerariifolium, the natural source of mosquito coil.</title>
        <authorList>
            <person name="Yamashiro T."/>
            <person name="Shiraishi A."/>
            <person name="Satake H."/>
            <person name="Nakayama K."/>
        </authorList>
    </citation>
    <scope>NUCLEOTIDE SEQUENCE</scope>
</reference>
<name>A0A6L2LEM2_TANCI</name>
<dbReference type="AlphaFoldDB" id="A0A6L2LEM2"/>
<protein>
    <recommendedName>
        <fullName evidence="2">Reverse transcriptase Ty1/copia-type domain-containing protein</fullName>
    </recommendedName>
</protein>